<keyword evidence="2" id="KW-1185">Reference proteome</keyword>
<sequence length="109" mass="11867">MSGPHAHKPCVRGSRAVLSLLDARSCRRPGRTDGRAQVRCRRGKLSHVPWKRKRRGKGRRERGEWTGWTLRLTSGPPSRRPRAAADVAAAAAAATAAGRLSLASSFFTP</sequence>
<name>A0A316UN07_9BASI</name>
<protein>
    <submittedName>
        <fullName evidence="1">Uncharacterized protein</fullName>
    </submittedName>
</protein>
<gene>
    <name evidence="1" type="ORF">BDZ90DRAFT_45272</name>
</gene>
<dbReference type="AlphaFoldDB" id="A0A316UN07"/>
<dbReference type="RefSeq" id="XP_025361261.1">
    <property type="nucleotide sequence ID" value="XM_025509604.1"/>
</dbReference>
<dbReference type="Proteomes" id="UP000245884">
    <property type="component" value="Unassembled WGS sequence"/>
</dbReference>
<proteinExistence type="predicted"/>
<evidence type="ECO:0000313" key="2">
    <source>
        <dbReference type="Proteomes" id="UP000245884"/>
    </source>
</evidence>
<organism evidence="1 2">
    <name type="scientific">Jaminaea rosea</name>
    <dbReference type="NCBI Taxonomy" id="1569628"/>
    <lineage>
        <taxon>Eukaryota</taxon>
        <taxon>Fungi</taxon>
        <taxon>Dikarya</taxon>
        <taxon>Basidiomycota</taxon>
        <taxon>Ustilaginomycotina</taxon>
        <taxon>Exobasidiomycetes</taxon>
        <taxon>Microstromatales</taxon>
        <taxon>Microstromatales incertae sedis</taxon>
        <taxon>Jaminaea</taxon>
    </lineage>
</organism>
<dbReference type="GeneID" id="37031427"/>
<reference evidence="1 2" key="1">
    <citation type="journal article" date="2018" name="Mol. Biol. Evol.">
        <title>Broad Genomic Sampling Reveals a Smut Pathogenic Ancestry of the Fungal Clade Ustilaginomycotina.</title>
        <authorList>
            <person name="Kijpornyongpan T."/>
            <person name="Mondo S.J."/>
            <person name="Barry K."/>
            <person name="Sandor L."/>
            <person name="Lee J."/>
            <person name="Lipzen A."/>
            <person name="Pangilinan J."/>
            <person name="LaButti K."/>
            <person name="Hainaut M."/>
            <person name="Henrissat B."/>
            <person name="Grigoriev I.V."/>
            <person name="Spatafora J.W."/>
            <person name="Aime M.C."/>
        </authorList>
    </citation>
    <scope>NUCLEOTIDE SEQUENCE [LARGE SCALE GENOMIC DNA]</scope>
    <source>
        <strain evidence="1 2">MCA 5214</strain>
    </source>
</reference>
<accession>A0A316UN07</accession>
<dbReference type="EMBL" id="KZ819671">
    <property type="protein sequence ID" value="PWN26649.1"/>
    <property type="molecule type" value="Genomic_DNA"/>
</dbReference>
<evidence type="ECO:0000313" key="1">
    <source>
        <dbReference type="EMBL" id="PWN26649.1"/>
    </source>
</evidence>